<accession>A0A9Q8WCL2</accession>
<reference evidence="2" key="1">
    <citation type="journal article" date="2021" name="Mol. Plant Microbe Interact.">
        <title>Complete Genome Sequence of the Plant-Pathogenic Fungus Colletotrichum lupini.</title>
        <authorList>
            <person name="Baroncelli R."/>
            <person name="Pensec F."/>
            <person name="Da Lio D."/>
            <person name="Boufleur T."/>
            <person name="Vicente I."/>
            <person name="Sarrocco S."/>
            <person name="Picot A."/>
            <person name="Baraldi E."/>
            <person name="Sukno S."/>
            <person name="Thon M."/>
            <person name="Le Floch G."/>
        </authorList>
    </citation>
    <scope>NUCLEOTIDE SEQUENCE</scope>
    <source>
        <strain evidence="2">IMI 504893</strain>
    </source>
</reference>
<sequence>MFGKGSTPPEVRRLLWETSTDAGITWRNHGNDVEINPRWNLRRCLQRGDTSSISQEVAVGAGYLQAAPSGCDMSCCIHLTRRRETSTMGQGLLSAEPLKMWQPVGPPDIPSRLAASRFAPIPHLSRATSTPNNHTHKNEVPADSRRVTRKQNGPICSLSIAWESVGNKRLKLKQGRGIGKHRMVPEMKDALEQSSDGKPVGKVGN</sequence>
<dbReference type="AlphaFoldDB" id="A0A9Q8WCL2"/>
<feature type="region of interest" description="Disordered" evidence="1">
    <location>
        <begin position="124"/>
        <end position="143"/>
    </location>
</feature>
<evidence type="ECO:0000313" key="3">
    <source>
        <dbReference type="Proteomes" id="UP000830671"/>
    </source>
</evidence>
<dbReference type="KEGG" id="clup:CLUP02_03176"/>
<dbReference type="RefSeq" id="XP_049139344.1">
    <property type="nucleotide sequence ID" value="XM_049282201.1"/>
</dbReference>
<feature type="region of interest" description="Disordered" evidence="1">
    <location>
        <begin position="179"/>
        <end position="205"/>
    </location>
</feature>
<keyword evidence="3" id="KW-1185">Reference proteome</keyword>
<dbReference type="GeneID" id="73337211"/>
<name>A0A9Q8WCL2_9PEZI</name>
<gene>
    <name evidence="2" type="ORF">CLUP02_03176</name>
</gene>
<evidence type="ECO:0000313" key="2">
    <source>
        <dbReference type="EMBL" id="UQC77705.1"/>
    </source>
</evidence>
<proteinExistence type="predicted"/>
<dbReference type="Proteomes" id="UP000830671">
    <property type="component" value="Chromosome 2"/>
</dbReference>
<organism evidence="2 3">
    <name type="scientific">Colletotrichum lupini</name>
    <dbReference type="NCBI Taxonomy" id="145971"/>
    <lineage>
        <taxon>Eukaryota</taxon>
        <taxon>Fungi</taxon>
        <taxon>Dikarya</taxon>
        <taxon>Ascomycota</taxon>
        <taxon>Pezizomycotina</taxon>
        <taxon>Sordariomycetes</taxon>
        <taxon>Hypocreomycetidae</taxon>
        <taxon>Glomerellales</taxon>
        <taxon>Glomerellaceae</taxon>
        <taxon>Colletotrichum</taxon>
        <taxon>Colletotrichum acutatum species complex</taxon>
    </lineage>
</organism>
<dbReference type="EMBL" id="CP019474">
    <property type="protein sequence ID" value="UQC77705.1"/>
    <property type="molecule type" value="Genomic_DNA"/>
</dbReference>
<protein>
    <submittedName>
        <fullName evidence="2">Uncharacterized protein</fullName>
    </submittedName>
</protein>
<evidence type="ECO:0000256" key="1">
    <source>
        <dbReference type="SAM" id="MobiDB-lite"/>
    </source>
</evidence>